<dbReference type="NCBIfam" id="NF003818">
    <property type="entry name" value="PRK05409.1"/>
    <property type="match status" value="1"/>
</dbReference>
<dbReference type="PANTHER" id="PTHR42194">
    <property type="entry name" value="UPF0276 PROTEIN HI_1600"/>
    <property type="match status" value="1"/>
</dbReference>
<dbReference type="Gene3D" id="3.20.20.150">
    <property type="entry name" value="Divalent-metal-dependent TIM barrel enzymes"/>
    <property type="match status" value="1"/>
</dbReference>
<comment type="similarity">
    <text evidence="1">Belongs to the UPF0276 family.</text>
</comment>
<accession>A0ABY0DE43</accession>
<proteinExistence type="inferred from homology"/>
<keyword evidence="3" id="KW-1185">Reference proteome</keyword>
<dbReference type="InterPro" id="IPR036237">
    <property type="entry name" value="Xyl_isomerase-like_sf"/>
</dbReference>
<reference evidence="2 3" key="1">
    <citation type="submission" date="2018-10" db="EMBL/GenBank/DDBJ databases">
        <title>Bradyrhizobium sp. nov., isolated from effective nodules of peanut in China.</title>
        <authorList>
            <person name="Li Y."/>
        </authorList>
    </citation>
    <scope>NUCLEOTIDE SEQUENCE [LARGE SCALE GENOMIC DNA]</scope>
    <source>
        <strain evidence="2 3">CCBAU 51781</strain>
    </source>
</reference>
<name>A0ABY0DE43_9BRAD</name>
<evidence type="ECO:0000313" key="3">
    <source>
        <dbReference type="Proteomes" id="UP000289946"/>
    </source>
</evidence>
<dbReference type="Proteomes" id="UP000289946">
    <property type="component" value="Unassembled WGS sequence"/>
</dbReference>
<protein>
    <recommendedName>
        <fullName evidence="1">UPF0276 protein EAS62_28235</fullName>
    </recommendedName>
</protein>
<dbReference type="PANTHER" id="PTHR42194:SF1">
    <property type="entry name" value="UPF0276 PROTEIN HI_1600"/>
    <property type="match status" value="1"/>
</dbReference>
<organism evidence="2 3">
    <name type="scientific">Bradyrhizobium zhanjiangense</name>
    <dbReference type="NCBI Taxonomy" id="1325107"/>
    <lineage>
        <taxon>Bacteria</taxon>
        <taxon>Pseudomonadati</taxon>
        <taxon>Pseudomonadota</taxon>
        <taxon>Alphaproteobacteria</taxon>
        <taxon>Hyphomicrobiales</taxon>
        <taxon>Nitrobacteraceae</taxon>
        <taxon>Bradyrhizobium</taxon>
    </lineage>
</organism>
<sequence length="295" mass="33157">MPRPSSCTRNCIPARGGVGLKAEHYRTIIDSQPDVGFFEVHAENYMGAGGLPHRYLSAIRERYPLSLHGVGLSIGADRPLDKDHLKRLDRLILRYRPGLFSEHLAWSSHDTGFLNDLLPVPYTGETLARVVEHVDQVQSCLRRQMLLENPSTYLAFAESTYSEIDFIAEVVRRTGCGLLLDVNNVYVASTNQQWDPFAYIDAYSLAHIQEIHLAGHTTDLDGKGRPLLIDAHNRPVDEVVWDLYAHTVRLTGPVPTLIEWDADVPAWPMLQHEAERAEAIMLATQSEAMRRAAAR</sequence>
<dbReference type="EMBL" id="RDRA01000017">
    <property type="protein sequence ID" value="RXG90402.1"/>
    <property type="molecule type" value="Genomic_DNA"/>
</dbReference>
<dbReference type="Pfam" id="PF05114">
    <property type="entry name" value="MbnB_TglH_ChrH"/>
    <property type="match status" value="1"/>
</dbReference>
<evidence type="ECO:0000256" key="1">
    <source>
        <dbReference type="HAMAP-Rule" id="MF_00697"/>
    </source>
</evidence>
<dbReference type="InterPro" id="IPR007801">
    <property type="entry name" value="MbnB/TglH/ChrH"/>
</dbReference>
<comment type="caution">
    <text evidence="2">The sequence shown here is derived from an EMBL/GenBank/DDBJ whole genome shotgun (WGS) entry which is preliminary data.</text>
</comment>
<dbReference type="SUPFAM" id="SSF51658">
    <property type="entry name" value="Xylose isomerase-like"/>
    <property type="match status" value="1"/>
</dbReference>
<evidence type="ECO:0000313" key="2">
    <source>
        <dbReference type="EMBL" id="RXG90402.1"/>
    </source>
</evidence>
<gene>
    <name evidence="2" type="ORF">EAS62_28235</name>
</gene>
<dbReference type="HAMAP" id="MF_00697">
    <property type="entry name" value="UPF0276"/>
    <property type="match status" value="1"/>
</dbReference>
<dbReference type="RefSeq" id="WP_128941561.1">
    <property type="nucleotide sequence ID" value="NZ_RDRA01000017.1"/>
</dbReference>